<accession>A0A382TVQ1</accession>
<dbReference type="EMBL" id="UINC01139532">
    <property type="protein sequence ID" value="SVD26136.1"/>
    <property type="molecule type" value="Genomic_DNA"/>
</dbReference>
<feature type="domain" description="NAD-dependent epimerase/dehydratase" evidence="1">
    <location>
        <begin position="6"/>
        <end position="177"/>
    </location>
</feature>
<feature type="non-terminal residue" evidence="2">
    <location>
        <position position="235"/>
    </location>
</feature>
<reference evidence="2" key="1">
    <citation type="submission" date="2018-05" db="EMBL/GenBank/DDBJ databases">
        <authorList>
            <person name="Lanie J.A."/>
            <person name="Ng W.-L."/>
            <person name="Kazmierczak K.M."/>
            <person name="Andrzejewski T.M."/>
            <person name="Davidsen T.M."/>
            <person name="Wayne K.J."/>
            <person name="Tettelin H."/>
            <person name="Glass J.I."/>
            <person name="Rusch D."/>
            <person name="Podicherti R."/>
            <person name="Tsui H.-C.T."/>
            <person name="Winkler M.E."/>
        </authorList>
    </citation>
    <scope>NUCLEOTIDE SEQUENCE</scope>
</reference>
<gene>
    <name evidence="2" type="ORF">METZ01_LOCUS378990</name>
</gene>
<dbReference type="PANTHER" id="PTHR43245">
    <property type="entry name" value="BIFUNCTIONAL POLYMYXIN RESISTANCE PROTEIN ARNA"/>
    <property type="match status" value="1"/>
</dbReference>
<dbReference type="Pfam" id="PF01370">
    <property type="entry name" value="Epimerase"/>
    <property type="match status" value="1"/>
</dbReference>
<dbReference type="InterPro" id="IPR050177">
    <property type="entry name" value="Lipid_A_modif_metabolic_enz"/>
</dbReference>
<sequence length="235" mass="26598">MNKKNVLITGMSGRIGTALNKFLGNKYSFTGLNRNPIDGIKNVTADITDLESIIPHFRGQETVVHLAAALSTGVSIEDIIDRNIKGVYNVYEAARITGVKRVIFASSGNTIVGYTLDSPYREIESGQYHLVGENWDRITHLDPVRPNNPYGASKVWGEALGRYYSDYHSLSVLCIRFGWLPKEDRPNQEPRTYSVWTSHQDAARMVELCIDAEKEIRFDTFFCVSNNKWGYRDLN</sequence>
<dbReference type="SUPFAM" id="SSF51735">
    <property type="entry name" value="NAD(P)-binding Rossmann-fold domains"/>
    <property type="match status" value="1"/>
</dbReference>
<protein>
    <recommendedName>
        <fullName evidence="1">NAD-dependent epimerase/dehydratase domain-containing protein</fullName>
    </recommendedName>
</protein>
<organism evidence="2">
    <name type="scientific">marine metagenome</name>
    <dbReference type="NCBI Taxonomy" id="408172"/>
    <lineage>
        <taxon>unclassified sequences</taxon>
        <taxon>metagenomes</taxon>
        <taxon>ecological metagenomes</taxon>
    </lineage>
</organism>
<dbReference type="PANTHER" id="PTHR43245:SF55">
    <property type="entry name" value="NAD(P)-BINDING DOMAIN-CONTAINING PROTEIN"/>
    <property type="match status" value="1"/>
</dbReference>
<dbReference type="InterPro" id="IPR036291">
    <property type="entry name" value="NAD(P)-bd_dom_sf"/>
</dbReference>
<dbReference type="Gene3D" id="3.40.50.720">
    <property type="entry name" value="NAD(P)-binding Rossmann-like Domain"/>
    <property type="match status" value="1"/>
</dbReference>
<dbReference type="InterPro" id="IPR001509">
    <property type="entry name" value="Epimerase_deHydtase"/>
</dbReference>
<evidence type="ECO:0000313" key="2">
    <source>
        <dbReference type="EMBL" id="SVD26136.1"/>
    </source>
</evidence>
<evidence type="ECO:0000259" key="1">
    <source>
        <dbReference type="Pfam" id="PF01370"/>
    </source>
</evidence>
<name>A0A382TVQ1_9ZZZZ</name>
<dbReference type="AlphaFoldDB" id="A0A382TVQ1"/>
<proteinExistence type="predicted"/>